<dbReference type="InterPro" id="IPR019473">
    <property type="entry name" value="TFIID_su8_C"/>
</dbReference>
<evidence type="ECO:0000256" key="3">
    <source>
        <dbReference type="ARBA" id="ARBA00017307"/>
    </source>
</evidence>
<proteinExistence type="inferred from homology"/>
<comment type="similarity">
    <text evidence="2">Belongs to the TAF8 family.</text>
</comment>
<dbReference type="Proteomes" id="UP001159363">
    <property type="component" value="Chromosome 1"/>
</dbReference>
<evidence type="ECO:0000256" key="1">
    <source>
        <dbReference type="ARBA" id="ARBA00004123"/>
    </source>
</evidence>
<keyword evidence="10" id="KW-1185">Reference proteome</keyword>
<dbReference type="CDD" id="cd08049">
    <property type="entry name" value="TAF8"/>
    <property type="match status" value="1"/>
</dbReference>
<evidence type="ECO:0000256" key="4">
    <source>
        <dbReference type="ARBA" id="ARBA00023015"/>
    </source>
</evidence>
<gene>
    <name evidence="9" type="ORF">PR048_003661</name>
</gene>
<evidence type="ECO:0000313" key="9">
    <source>
        <dbReference type="EMBL" id="KAJ8898301.1"/>
    </source>
</evidence>
<evidence type="ECO:0000259" key="8">
    <source>
        <dbReference type="Pfam" id="PF10406"/>
    </source>
</evidence>
<keyword evidence="5" id="KW-0804">Transcription</keyword>
<name>A0ABQ9INS0_9NEOP</name>
<comment type="subcellular location">
    <subcellularLocation>
        <location evidence="1">Nucleus</location>
    </subcellularLocation>
</comment>
<evidence type="ECO:0000256" key="5">
    <source>
        <dbReference type="ARBA" id="ARBA00023163"/>
    </source>
</evidence>
<feature type="domain" description="Transcription factor TFIID subunit 8 C-terminal" evidence="8">
    <location>
        <begin position="219"/>
        <end position="267"/>
    </location>
</feature>
<dbReference type="Pfam" id="PF10406">
    <property type="entry name" value="TAF8_C"/>
    <property type="match status" value="1"/>
</dbReference>
<dbReference type="InterPro" id="IPR006565">
    <property type="entry name" value="BTP"/>
</dbReference>
<protein>
    <recommendedName>
        <fullName evidence="3">Transcription initiation factor TFIID subunit 8</fullName>
    </recommendedName>
</protein>
<dbReference type="EMBL" id="JARBHB010000001">
    <property type="protein sequence ID" value="KAJ8898301.1"/>
    <property type="molecule type" value="Genomic_DNA"/>
</dbReference>
<evidence type="ECO:0000259" key="7">
    <source>
        <dbReference type="Pfam" id="PF07524"/>
    </source>
</evidence>
<sequence length="291" mass="32925">MECQTTNARRRALTLSVAALLAEVGFDSVEKPPLETLVEMFQSSKYTRRKADLPFGPRWCSHQTTHRSLRRTWFSSHRGCSWIFTHWYHAGRCRWSVGFLAIAPFPLPVHSSAAPFSPHFILMCCRDLDIKSRPNLSTPLHVLTEMGNSTRAFCELACRTEPVVGDVMMALINMGVSLDGLEAFAYRSNRIPLPSPALSTQPKQPSILQAGVKQSHPQHIPNHLPPFPDPHAYIRTPTHKQPVTEYEAIREKAASQKRDVERALTRFMAKTGDTHSLFLTEDNNMFPCEYA</sequence>
<dbReference type="InterPro" id="IPR009072">
    <property type="entry name" value="Histone-fold"/>
</dbReference>
<dbReference type="InterPro" id="IPR037818">
    <property type="entry name" value="TAF8"/>
</dbReference>
<feature type="domain" description="Bromodomain associated" evidence="7">
    <location>
        <begin position="8"/>
        <end position="43"/>
    </location>
</feature>
<accession>A0ABQ9INS0</accession>
<keyword evidence="6" id="KW-0539">Nucleus</keyword>
<comment type="caution">
    <text evidence="9">The sequence shown here is derived from an EMBL/GenBank/DDBJ whole genome shotgun (WGS) entry which is preliminary data.</text>
</comment>
<organism evidence="9 10">
    <name type="scientific">Dryococelus australis</name>
    <dbReference type="NCBI Taxonomy" id="614101"/>
    <lineage>
        <taxon>Eukaryota</taxon>
        <taxon>Metazoa</taxon>
        <taxon>Ecdysozoa</taxon>
        <taxon>Arthropoda</taxon>
        <taxon>Hexapoda</taxon>
        <taxon>Insecta</taxon>
        <taxon>Pterygota</taxon>
        <taxon>Neoptera</taxon>
        <taxon>Polyneoptera</taxon>
        <taxon>Phasmatodea</taxon>
        <taxon>Verophasmatodea</taxon>
        <taxon>Anareolatae</taxon>
        <taxon>Phasmatidae</taxon>
        <taxon>Eurycanthinae</taxon>
        <taxon>Dryococelus</taxon>
    </lineage>
</organism>
<dbReference type="Pfam" id="PF07524">
    <property type="entry name" value="Bromo_TP"/>
    <property type="match status" value="1"/>
</dbReference>
<dbReference type="Gene3D" id="1.10.20.10">
    <property type="entry name" value="Histone, subunit A"/>
    <property type="match status" value="1"/>
</dbReference>
<reference evidence="9 10" key="1">
    <citation type="submission" date="2023-02" db="EMBL/GenBank/DDBJ databases">
        <title>LHISI_Scaffold_Assembly.</title>
        <authorList>
            <person name="Stuart O.P."/>
            <person name="Cleave R."/>
            <person name="Magrath M.J.L."/>
            <person name="Mikheyev A.S."/>
        </authorList>
    </citation>
    <scope>NUCLEOTIDE SEQUENCE [LARGE SCALE GENOMIC DNA]</scope>
    <source>
        <strain evidence="9">Daus_M_001</strain>
        <tissue evidence="9">Leg muscle</tissue>
    </source>
</reference>
<keyword evidence="4" id="KW-0805">Transcription regulation</keyword>
<evidence type="ECO:0000256" key="2">
    <source>
        <dbReference type="ARBA" id="ARBA00008767"/>
    </source>
</evidence>
<evidence type="ECO:0000256" key="6">
    <source>
        <dbReference type="ARBA" id="ARBA00023242"/>
    </source>
</evidence>
<dbReference type="PANTHER" id="PTHR46469">
    <property type="entry name" value="TRANSCRIPTION INITIATION FACTOR TFIID SUBUNIT 8"/>
    <property type="match status" value="1"/>
</dbReference>
<dbReference type="PANTHER" id="PTHR46469:SF1">
    <property type="entry name" value="TRANSCRIPTION INITIATION FACTOR TFIID SUBUNIT 8"/>
    <property type="match status" value="1"/>
</dbReference>
<evidence type="ECO:0000313" key="10">
    <source>
        <dbReference type="Proteomes" id="UP001159363"/>
    </source>
</evidence>